<evidence type="ECO:0000259" key="1">
    <source>
        <dbReference type="Pfam" id="PF00561"/>
    </source>
</evidence>
<dbReference type="NCBIfam" id="TIGR02240">
    <property type="entry name" value="PHA_depoly_arom"/>
    <property type="match status" value="1"/>
</dbReference>
<dbReference type="Proteomes" id="UP000605148">
    <property type="component" value="Unassembled WGS sequence"/>
</dbReference>
<feature type="domain" description="AB hydrolase-1" evidence="1">
    <location>
        <begin position="29"/>
        <end position="124"/>
    </location>
</feature>
<dbReference type="Gene3D" id="3.40.50.1820">
    <property type="entry name" value="alpha/beta hydrolase"/>
    <property type="match status" value="1"/>
</dbReference>
<reference evidence="2" key="1">
    <citation type="journal article" date="2014" name="Int. J. Syst. Evol. Microbiol.">
        <title>Complete genome sequence of Corynebacterium casei LMG S-19264T (=DSM 44701T), isolated from a smear-ripened cheese.</title>
        <authorList>
            <consortium name="US DOE Joint Genome Institute (JGI-PGF)"/>
            <person name="Walter F."/>
            <person name="Albersmeier A."/>
            <person name="Kalinowski J."/>
            <person name="Ruckert C."/>
        </authorList>
    </citation>
    <scope>NUCLEOTIDE SEQUENCE</scope>
    <source>
        <strain evidence="2">CGMCC 1.12426</strain>
    </source>
</reference>
<reference evidence="2" key="2">
    <citation type="submission" date="2020-09" db="EMBL/GenBank/DDBJ databases">
        <authorList>
            <person name="Sun Q."/>
            <person name="Zhou Y."/>
        </authorList>
    </citation>
    <scope>NUCLEOTIDE SEQUENCE</scope>
    <source>
        <strain evidence="2">CGMCC 1.12426</strain>
    </source>
</reference>
<dbReference type="InterPro" id="IPR050266">
    <property type="entry name" value="AB_hydrolase_sf"/>
</dbReference>
<keyword evidence="3" id="KW-1185">Reference proteome</keyword>
<protein>
    <submittedName>
        <fullName evidence="2">Poly(3-hydroxyalkanoic acid) depolymerase</fullName>
    </submittedName>
</protein>
<dbReference type="Pfam" id="PF00561">
    <property type="entry name" value="Abhydrolase_1"/>
    <property type="match status" value="1"/>
</dbReference>
<dbReference type="GO" id="GO:0016020">
    <property type="term" value="C:membrane"/>
    <property type="evidence" value="ECO:0007669"/>
    <property type="project" value="TreeGrafter"/>
</dbReference>
<gene>
    <name evidence="2" type="primary">phaD</name>
    <name evidence="2" type="ORF">GCM10011316_31290</name>
</gene>
<dbReference type="SUPFAM" id="SSF53474">
    <property type="entry name" value="alpha/beta-Hydrolases"/>
    <property type="match status" value="1"/>
</dbReference>
<dbReference type="InterPro" id="IPR029058">
    <property type="entry name" value="AB_hydrolase_fold"/>
</dbReference>
<dbReference type="RefSeq" id="WP_150497409.1">
    <property type="nucleotide sequence ID" value="NZ_BMFA01000010.1"/>
</dbReference>
<dbReference type="OrthoDB" id="7616518at2"/>
<sequence length="272" mass="29363">MKEIVNTVTIGGQDLRYAILGPDDAERSLLVFNGIGASLDSVFPLARHFARTRIVTFDVPGVGGSPTPVLPYRFTGLSRMIVRALDKLGFGKVDVFGVSWGGAAAQQFAHDHPERTQSLILAATSAGFVMVPGNLKVLSKMATPKRYLNPDYMVEVGPDIYGGQLRFSDAVLREHASALKPGNNRGYLYQLLAGVGWTSWVWLPQLKMPAMIVMGDDDPIVPVVNGRILAARLPDAKLVTMPCGHLFILTSPAETAALIEDFIFAPEAAKCA</sequence>
<evidence type="ECO:0000313" key="3">
    <source>
        <dbReference type="Proteomes" id="UP000605148"/>
    </source>
</evidence>
<dbReference type="InterPro" id="IPR000073">
    <property type="entry name" value="AB_hydrolase_1"/>
</dbReference>
<evidence type="ECO:0000313" key="2">
    <source>
        <dbReference type="EMBL" id="GGB56955.1"/>
    </source>
</evidence>
<dbReference type="PANTHER" id="PTHR43798:SF5">
    <property type="entry name" value="MONOACYLGLYCEROL LIPASE ABHD6"/>
    <property type="match status" value="1"/>
</dbReference>
<dbReference type="InterPro" id="IPR011942">
    <property type="entry name" value="PHA_depoly_arom"/>
</dbReference>
<dbReference type="PRINTS" id="PR00111">
    <property type="entry name" value="ABHYDROLASE"/>
</dbReference>
<name>A0A916TP91_9HYPH</name>
<dbReference type="PANTHER" id="PTHR43798">
    <property type="entry name" value="MONOACYLGLYCEROL LIPASE"/>
    <property type="match status" value="1"/>
</dbReference>
<dbReference type="AlphaFoldDB" id="A0A916TP91"/>
<dbReference type="EMBL" id="BMFA01000010">
    <property type="protein sequence ID" value="GGB56955.1"/>
    <property type="molecule type" value="Genomic_DNA"/>
</dbReference>
<dbReference type="GO" id="GO:0047372">
    <property type="term" value="F:monoacylglycerol lipase activity"/>
    <property type="evidence" value="ECO:0007669"/>
    <property type="project" value="TreeGrafter"/>
</dbReference>
<accession>A0A916TP91</accession>
<proteinExistence type="predicted"/>
<organism evidence="2 3">
    <name type="scientific">Roseibium aquae</name>
    <dbReference type="NCBI Taxonomy" id="1323746"/>
    <lineage>
        <taxon>Bacteria</taxon>
        <taxon>Pseudomonadati</taxon>
        <taxon>Pseudomonadota</taxon>
        <taxon>Alphaproteobacteria</taxon>
        <taxon>Hyphomicrobiales</taxon>
        <taxon>Stappiaceae</taxon>
        <taxon>Roseibium</taxon>
    </lineage>
</organism>
<comment type="caution">
    <text evidence="2">The sequence shown here is derived from an EMBL/GenBank/DDBJ whole genome shotgun (WGS) entry which is preliminary data.</text>
</comment>
<dbReference type="GO" id="GO:0046464">
    <property type="term" value="P:acylglycerol catabolic process"/>
    <property type="evidence" value="ECO:0007669"/>
    <property type="project" value="TreeGrafter"/>
</dbReference>